<keyword evidence="3" id="KW-1185">Reference proteome</keyword>
<evidence type="ECO:0000256" key="1">
    <source>
        <dbReference type="SAM" id="SignalP"/>
    </source>
</evidence>
<name>A0A0F0HE75_LENAE</name>
<gene>
    <name evidence="2" type="ORF">UK23_05355</name>
</gene>
<feature type="chain" id="PRO_5002442329" description="Secreted protein" evidence="1">
    <location>
        <begin position="30"/>
        <end position="130"/>
    </location>
</feature>
<dbReference type="AlphaFoldDB" id="A0A0F0HE75"/>
<accession>A0A0F0HE75</accession>
<organism evidence="2 3">
    <name type="scientific">Lentzea aerocolonigenes</name>
    <name type="common">Lechevalieria aerocolonigenes</name>
    <name type="synonym">Saccharothrix aerocolonigenes</name>
    <dbReference type="NCBI Taxonomy" id="68170"/>
    <lineage>
        <taxon>Bacteria</taxon>
        <taxon>Bacillati</taxon>
        <taxon>Actinomycetota</taxon>
        <taxon>Actinomycetes</taxon>
        <taxon>Pseudonocardiales</taxon>
        <taxon>Pseudonocardiaceae</taxon>
        <taxon>Lentzea</taxon>
    </lineage>
</organism>
<dbReference type="RefSeq" id="WP_045310233.1">
    <property type="nucleotide sequence ID" value="NZ_JYJG01000022.1"/>
</dbReference>
<dbReference type="PATRIC" id="fig|68170.10.peg.6629"/>
<dbReference type="EMBL" id="JYJG01000022">
    <property type="protein sequence ID" value="KJK51933.1"/>
    <property type="molecule type" value="Genomic_DNA"/>
</dbReference>
<evidence type="ECO:0000313" key="3">
    <source>
        <dbReference type="Proteomes" id="UP000033393"/>
    </source>
</evidence>
<evidence type="ECO:0008006" key="4">
    <source>
        <dbReference type="Google" id="ProtNLM"/>
    </source>
</evidence>
<reference evidence="2 3" key="1">
    <citation type="submission" date="2015-02" db="EMBL/GenBank/DDBJ databases">
        <authorList>
            <person name="Ju K.-S."/>
            <person name="Doroghazi J.R."/>
            <person name="Metcalf W."/>
        </authorList>
    </citation>
    <scope>NUCLEOTIDE SEQUENCE [LARGE SCALE GENOMIC DNA]</scope>
    <source>
        <strain evidence="2 3">NRRL B-16140</strain>
    </source>
</reference>
<dbReference type="Proteomes" id="UP000033393">
    <property type="component" value="Unassembled WGS sequence"/>
</dbReference>
<proteinExistence type="predicted"/>
<evidence type="ECO:0000313" key="2">
    <source>
        <dbReference type="EMBL" id="KJK51933.1"/>
    </source>
</evidence>
<keyword evidence="1" id="KW-0732">Signal</keyword>
<protein>
    <recommendedName>
        <fullName evidence="4">Secreted protein</fullName>
    </recommendedName>
</protein>
<comment type="caution">
    <text evidence="2">The sequence shown here is derived from an EMBL/GenBank/DDBJ whole genome shotgun (WGS) entry which is preliminary data.</text>
</comment>
<sequence>MYRFGRAAVMALLGSIMVTGVVAPGSAGAAPTGIKVKLCNKTNKDSGAEVGGLNVNGKWMRVGPALRLLPSECLEVRDYRSHPSRDAYWAKDQWLKIYISATNAGLEGSCHLKKSIPDGSTQQCNILRTP</sequence>
<feature type="signal peptide" evidence="1">
    <location>
        <begin position="1"/>
        <end position="29"/>
    </location>
</feature>